<dbReference type="Pfam" id="PF14778">
    <property type="entry name" value="ODR4-like"/>
    <property type="match status" value="1"/>
</dbReference>
<dbReference type="InterPro" id="IPR029454">
    <property type="entry name" value="ODR-4-like"/>
</dbReference>
<evidence type="ECO:0000313" key="1">
    <source>
        <dbReference type="EMBL" id="KAK6313753.1"/>
    </source>
</evidence>
<evidence type="ECO:0000313" key="2">
    <source>
        <dbReference type="Proteomes" id="UP001356427"/>
    </source>
</evidence>
<reference evidence="1 2" key="1">
    <citation type="submission" date="2021-04" db="EMBL/GenBank/DDBJ databases">
        <authorList>
            <person name="De Guttry C."/>
            <person name="Zahm M."/>
            <person name="Klopp C."/>
            <person name="Cabau C."/>
            <person name="Louis A."/>
            <person name="Berthelot C."/>
            <person name="Parey E."/>
            <person name="Roest Crollius H."/>
            <person name="Montfort J."/>
            <person name="Robinson-Rechavi M."/>
            <person name="Bucao C."/>
            <person name="Bouchez O."/>
            <person name="Gislard M."/>
            <person name="Lluch J."/>
            <person name="Milhes M."/>
            <person name="Lampietro C."/>
            <person name="Lopez Roques C."/>
            <person name="Donnadieu C."/>
            <person name="Braasch I."/>
            <person name="Desvignes T."/>
            <person name="Postlethwait J."/>
            <person name="Bobe J."/>
            <person name="Wedekind C."/>
            <person name="Guiguen Y."/>
        </authorList>
    </citation>
    <scope>NUCLEOTIDE SEQUENCE [LARGE SCALE GENOMIC DNA]</scope>
    <source>
        <strain evidence="1">Cs_M1</strain>
        <tissue evidence="1">Blood</tissue>
    </source>
</reference>
<accession>A0AAN8LJC1</accession>
<dbReference type="AlphaFoldDB" id="A0AAN8LJC1"/>
<protein>
    <submittedName>
        <fullName evidence="1">Uncharacterized protein</fullName>
    </submittedName>
</protein>
<comment type="caution">
    <text evidence="1">The sequence shown here is derived from an EMBL/GenBank/DDBJ whole genome shotgun (WGS) entry which is preliminary data.</text>
</comment>
<keyword evidence="2" id="KW-1185">Reference proteome</keyword>
<sequence>MTPLKEDNPGGLVNEDDKDYILDHAEHLNRMVPGGLSVMGMFVVSPSHQTKESHMKMRRLRLWLLWKTVYPRTGFGVSQRRTPMTECCFISAPTPKK</sequence>
<name>A0AAN8LJC1_9TELE</name>
<organism evidence="1 2">
    <name type="scientific">Coregonus suidteri</name>
    <dbReference type="NCBI Taxonomy" id="861788"/>
    <lineage>
        <taxon>Eukaryota</taxon>
        <taxon>Metazoa</taxon>
        <taxon>Chordata</taxon>
        <taxon>Craniata</taxon>
        <taxon>Vertebrata</taxon>
        <taxon>Euteleostomi</taxon>
        <taxon>Actinopterygii</taxon>
        <taxon>Neopterygii</taxon>
        <taxon>Teleostei</taxon>
        <taxon>Protacanthopterygii</taxon>
        <taxon>Salmoniformes</taxon>
        <taxon>Salmonidae</taxon>
        <taxon>Coregoninae</taxon>
        <taxon>Coregonus</taxon>
    </lineage>
</organism>
<gene>
    <name evidence="1" type="ORF">J4Q44_G00152120</name>
</gene>
<dbReference type="EMBL" id="JAGTTL010000013">
    <property type="protein sequence ID" value="KAK6313753.1"/>
    <property type="molecule type" value="Genomic_DNA"/>
</dbReference>
<dbReference type="Proteomes" id="UP001356427">
    <property type="component" value="Unassembled WGS sequence"/>
</dbReference>
<proteinExistence type="predicted"/>